<evidence type="ECO:0008006" key="5">
    <source>
        <dbReference type="Google" id="ProtNLM"/>
    </source>
</evidence>
<gene>
    <name evidence="3" type="ORF">CHIRRI_LOCUS10765</name>
</gene>
<protein>
    <recommendedName>
        <fullName evidence="5">BZIP domain-containing protein</fullName>
    </recommendedName>
</protein>
<feature type="compositionally biased region" description="Basic and acidic residues" evidence="2">
    <location>
        <begin position="35"/>
        <end position="51"/>
    </location>
</feature>
<dbReference type="AlphaFoldDB" id="A0A9N9WW94"/>
<feature type="compositionally biased region" description="Low complexity" evidence="2">
    <location>
        <begin position="151"/>
        <end position="166"/>
    </location>
</feature>
<evidence type="ECO:0000256" key="1">
    <source>
        <dbReference type="SAM" id="Coils"/>
    </source>
</evidence>
<proteinExistence type="predicted"/>
<dbReference type="Gene3D" id="1.20.5.170">
    <property type="match status" value="1"/>
</dbReference>
<name>A0A9N9WW94_9DIPT</name>
<dbReference type="OrthoDB" id="7791093at2759"/>
<evidence type="ECO:0000313" key="3">
    <source>
        <dbReference type="EMBL" id="CAG9807919.1"/>
    </source>
</evidence>
<dbReference type="Proteomes" id="UP001153620">
    <property type="component" value="Chromosome 3"/>
</dbReference>
<dbReference type="SUPFAM" id="SSF57959">
    <property type="entry name" value="Leucine zipper domain"/>
    <property type="match status" value="1"/>
</dbReference>
<reference evidence="3" key="1">
    <citation type="submission" date="2022-01" db="EMBL/GenBank/DDBJ databases">
        <authorList>
            <person name="King R."/>
        </authorList>
    </citation>
    <scope>NUCLEOTIDE SEQUENCE</scope>
</reference>
<evidence type="ECO:0000256" key="2">
    <source>
        <dbReference type="SAM" id="MobiDB-lite"/>
    </source>
</evidence>
<keyword evidence="4" id="KW-1185">Reference proteome</keyword>
<dbReference type="InterPro" id="IPR046347">
    <property type="entry name" value="bZIP_sf"/>
</dbReference>
<dbReference type="EMBL" id="OU895879">
    <property type="protein sequence ID" value="CAG9807919.1"/>
    <property type="molecule type" value="Genomic_DNA"/>
</dbReference>
<feature type="region of interest" description="Disordered" evidence="2">
    <location>
        <begin position="149"/>
        <end position="170"/>
    </location>
</feature>
<keyword evidence="1" id="KW-0175">Coiled coil</keyword>
<sequence length="274" mass="31138">MSAGKKLRSSSFKLQEDETYYTGSNISYSDDDSELDAKPSKLMRESGHKIERKPTRVPNLKIQNRNALLARENRKRKKEMIANLEKDVNFIRDENCRLHKVIKTQDCQMKKLNKEIYYLKSVLKNQTEIVSILKSLNAKNGMEKNHRVLIDSPKSSSDTLSCSTSDDGSKQTNDPFLASYIDDSFLIDLEAENIATEWDEILKSPLNAVNDFSDVPGLDHTSGSSLFPEISIEHNYSHYQLNQFDEPNIPGVCLHINTGRISLEYCSVCHNNAS</sequence>
<feature type="coiled-coil region" evidence="1">
    <location>
        <begin position="67"/>
        <end position="94"/>
    </location>
</feature>
<dbReference type="GO" id="GO:0003700">
    <property type="term" value="F:DNA-binding transcription factor activity"/>
    <property type="evidence" value="ECO:0007669"/>
    <property type="project" value="InterPro"/>
</dbReference>
<reference evidence="3" key="2">
    <citation type="submission" date="2022-10" db="EMBL/GenBank/DDBJ databases">
        <authorList>
            <consortium name="ENA_rothamsted_submissions"/>
            <consortium name="culmorum"/>
            <person name="King R."/>
        </authorList>
    </citation>
    <scope>NUCLEOTIDE SEQUENCE</scope>
</reference>
<feature type="region of interest" description="Disordered" evidence="2">
    <location>
        <begin position="23"/>
        <end position="51"/>
    </location>
</feature>
<accession>A0A9N9WW94</accession>
<organism evidence="3 4">
    <name type="scientific">Chironomus riparius</name>
    <dbReference type="NCBI Taxonomy" id="315576"/>
    <lineage>
        <taxon>Eukaryota</taxon>
        <taxon>Metazoa</taxon>
        <taxon>Ecdysozoa</taxon>
        <taxon>Arthropoda</taxon>
        <taxon>Hexapoda</taxon>
        <taxon>Insecta</taxon>
        <taxon>Pterygota</taxon>
        <taxon>Neoptera</taxon>
        <taxon>Endopterygota</taxon>
        <taxon>Diptera</taxon>
        <taxon>Nematocera</taxon>
        <taxon>Chironomoidea</taxon>
        <taxon>Chironomidae</taxon>
        <taxon>Chironominae</taxon>
        <taxon>Chironomus</taxon>
    </lineage>
</organism>
<evidence type="ECO:0000313" key="4">
    <source>
        <dbReference type="Proteomes" id="UP001153620"/>
    </source>
</evidence>